<dbReference type="InterPro" id="IPR050390">
    <property type="entry name" value="C5-Methyltransferase"/>
</dbReference>
<evidence type="ECO:0000256" key="6">
    <source>
        <dbReference type="SAM" id="MobiDB-lite"/>
    </source>
</evidence>
<feature type="active site" evidence="5">
    <location>
        <position position="448"/>
    </location>
</feature>
<dbReference type="InterPro" id="IPR001525">
    <property type="entry name" value="C5_MeTfrase"/>
</dbReference>
<protein>
    <recommendedName>
        <fullName evidence="1">DNA (cytosine-5-)-methyltransferase</fullName>
        <ecNumber evidence="1">2.1.1.37</ecNumber>
    </recommendedName>
</protein>
<comment type="similarity">
    <text evidence="5">Belongs to the class I-like SAM-binding methyltransferase superfamily. C5-methyltransferase family.</text>
</comment>
<feature type="region of interest" description="Disordered" evidence="6">
    <location>
        <begin position="280"/>
        <end position="302"/>
    </location>
</feature>
<evidence type="ECO:0000256" key="2">
    <source>
        <dbReference type="ARBA" id="ARBA00022603"/>
    </source>
</evidence>
<feature type="compositionally biased region" description="Polar residues" evidence="6">
    <location>
        <begin position="1"/>
        <end position="17"/>
    </location>
</feature>
<evidence type="ECO:0000256" key="4">
    <source>
        <dbReference type="ARBA" id="ARBA00022691"/>
    </source>
</evidence>
<dbReference type="GO" id="GO:0032259">
    <property type="term" value="P:methylation"/>
    <property type="evidence" value="ECO:0007669"/>
    <property type="project" value="UniProtKB-KW"/>
</dbReference>
<dbReference type="Gene3D" id="3.40.50.150">
    <property type="entry name" value="Vaccinia Virus protein VP39"/>
    <property type="match status" value="1"/>
</dbReference>
<feature type="compositionally biased region" description="Acidic residues" evidence="6">
    <location>
        <begin position="20"/>
        <end position="45"/>
    </location>
</feature>
<dbReference type="OrthoDB" id="414133at2759"/>
<dbReference type="GO" id="GO:0005634">
    <property type="term" value="C:nucleus"/>
    <property type="evidence" value="ECO:0007669"/>
    <property type="project" value="TreeGrafter"/>
</dbReference>
<accession>A0A4U0X3L1</accession>
<evidence type="ECO:0000256" key="3">
    <source>
        <dbReference type="ARBA" id="ARBA00022679"/>
    </source>
</evidence>
<keyword evidence="3 5" id="KW-0808">Transferase</keyword>
<dbReference type="PROSITE" id="PS51679">
    <property type="entry name" value="SAM_MT_C5"/>
    <property type="match status" value="1"/>
</dbReference>
<sequence length="706" mass="78707">MAPLFKSTNGRSRSTTFDIDLCESSDDEDEPEIDLTGEDSDEEVQPDAGILPRGKAANMGLSVASPPPPGYHFVRSVVTSMGTKITLDPGQRDVELTDEDFVRVKRIMSHRNGEVLLRGTLFRRAYLMDRMLRKAPNEVCAILMDVDPSLENPALGDHLVDMPLQCVCIRRTIILTNMPFAGYYSHSARKWSDHSFRDDCMPVDIAKDDGVLCCRWKRIQYKGAAGERGHCGALLKLRQRETDLEKGIPDAALVYWWRKVEVTGKGPSALPNGVSVDLTFDSDEEHGEGRRAKRRSQAHSVRTVEKTIVEDVETVSTDAFGNKAVHHTKRSEVASETEFIRGLTPRSGPKRKLAASKSDGQTIAEFEALISEPRTHFDLLAGGGGATTGAEEAGSVITFLLDKSLDACKTLRLAFPRARILHKVLGDFLHARDGRSYQVITAHISYPCKTYSPAHTAEVGTCQHDYENEDSACSVNDIFKKTRPKIVTFEQTDAMVGYKKNYHVWRRLVRDITSAEYSVRWRIMDATEHGNASKRNRLIILTACPGHPLPDFPPPRPGPKTTIRQILARVGPLRDMEEHTRSHTIKDEPPYDDNTTLRYTITCGGGAGDLHPGGKRSFLIQELAMLAGFPRLRRFARASMTALREIIGNAVPVGLARDLYRMVHRGLDQGEKEMGRWSVEVGALSEEDVRRVRERRGPETIGLSVD</sequence>
<comment type="caution">
    <text evidence="7">The sequence shown here is derived from an EMBL/GenBank/DDBJ whole genome shotgun (WGS) entry which is preliminary data.</text>
</comment>
<dbReference type="InterPro" id="IPR029063">
    <property type="entry name" value="SAM-dependent_MTases_sf"/>
</dbReference>
<dbReference type="EMBL" id="NAJQ01000428">
    <property type="protein sequence ID" value="TKA69866.1"/>
    <property type="molecule type" value="Genomic_DNA"/>
</dbReference>
<dbReference type="PANTHER" id="PTHR10629">
    <property type="entry name" value="CYTOSINE-SPECIFIC METHYLTRANSFERASE"/>
    <property type="match status" value="1"/>
</dbReference>
<name>A0A4U0X3L1_9PEZI</name>
<organism evidence="7 8">
    <name type="scientific">Friedmanniomyces simplex</name>
    <dbReference type="NCBI Taxonomy" id="329884"/>
    <lineage>
        <taxon>Eukaryota</taxon>
        <taxon>Fungi</taxon>
        <taxon>Dikarya</taxon>
        <taxon>Ascomycota</taxon>
        <taxon>Pezizomycotina</taxon>
        <taxon>Dothideomycetes</taxon>
        <taxon>Dothideomycetidae</taxon>
        <taxon>Mycosphaerellales</taxon>
        <taxon>Teratosphaeriaceae</taxon>
        <taxon>Friedmanniomyces</taxon>
    </lineage>
</organism>
<dbReference type="AlphaFoldDB" id="A0A4U0X3L1"/>
<dbReference type="STRING" id="329884.A0A4U0X3L1"/>
<keyword evidence="2 5" id="KW-0489">Methyltransferase</keyword>
<keyword evidence="4 5" id="KW-0949">S-adenosyl-L-methionine</keyword>
<reference evidence="7 8" key="1">
    <citation type="submission" date="2017-03" db="EMBL/GenBank/DDBJ databases">
        <title>Genomes of endolithic fungi from Antarctica.</title>
        <authorList>
            <person name="Coleine C."/>
            <person name="Masonjones S."/>
            <person name="Stajich J.E."/>
        </authorList>
    </citation>
    <scope>NUCLEOTIDE SEQUENCE [LARGE SCALE GENOMIC DNA]</scope>
    <source>
        <strain evidence="7 8">CCFEE 5184</strain>
    </source>
</reference>
<dbReference type="SUPFAM" id="SSF53335">
    <property type="entry name" value="S-adenosyl-L-methionine-dependent methyltransferases"/>
    <property type="match status" value="1"/>
</dbReference>
<keyword evidence="8" id="KW-1185">Reference proteome</keyword>
<evidence type="ECO:0000256" key="1">
    <source>
        <dbReference type="ARBA" id="ARBA00011975"/>
    </source>
</evidence>
<dbReference type="GO" id="GO:0003886">
    <property type="term" value="F:DNA (cytosine-5-)-methyltransferase activity"/>
    <property type="evidence" value="ECO:0007669"/>
    <property type="project" value="UniProtKB-EC"/>
</dbReference>
<feature type="region of interest" description="Disordered" evidence="6">
    <location>
        <begin position="1"/>
        <end position="46"/>
    </location>
</feature>
<evidence type="ECO:0000256" key="5">
    <source>
        <dbReference type="PROSITE-ProRule" id="PRU01016"/>
    </source>
</evidence>
<dbReference type="Pfam" id="PF00145">
    <property type="entry name" value="DNA_methylase"/>
    <property type="match status" value="1"/>
</dbReference>
<dbReference type="GO" id="GO:0003677">
    <property type="term" value="F:DNA binding"/>
    <property type="evidence" value="ECO:0007669"/>
    <property type="project" value="TreeGrafter"/>
</dbReference>
<dbReference type="PANTHER" id="PTHR10629:SF52">
    <property type="entry name" value="DNA (CYTOSINE-5)-METHYLTRANSFERASE 1"/>
    <property type="match status" value="1"/>
</dbReference>
<gene>
    <name evidence="7" type="ORF">B0A55_08923</name>
</gene>
<dbReference type="EC" id="2.1.1.37" evidence="1"/>
<evidence type="ECO:0000313" key="7">
    <source>
        <dbReference type="EMBL" id="TKA69866.1"/>
    </source>
</evidence>
<dbReference type="Gene3D" id="3.90.120.10">
    <property type="entry name" value="DNA Methylase, subunit A, domain 2"/>
    <property type="match status" value="1"/>
</dbReference>
<evidence type="ECO:0000313" key="8">
    <source>
        <dbReference type="Proteomes" id="UP000309340"/>
    </source>
</evidence>
<proteinExistence type="inferred from homology"/>
<dbReference type="Proteomes" id="UP000309340">
    <property type="component" value="Unassembled WGS sequence"/>
</dbReference>
<dbReference type="GO" id="GO:0044027">
    <property type="term" value="P:negative regulation of gene expression via chromosomal CpG island methylation"/>
    <property type="evidence" value="ECO:0007669"/>
    <property type="project" value="TreeGrafter"/>
</dbReference>